<dbReference type="InterPro" id="IPR021445">
    <property type="entry name" value="DUF3095"/>
</dbReference>
<dbReference type="AlphaFoldDB" id="A0A8B2NXQ1"/>
<name>A0A8B2NXQ1_9HYPH</name>
<dbReference type="RefSeq" id="WP_111342480.1">
    <property type="nucleotide sequence ID" value="NZ_JAIWKD010000001.1"/>
</dbReference>
<evidence type="ECO:0000313" key="1">
    <source>
        <dbReference type="EMBL" id="RAI03621.1"/>
    </source>
</evidence>
<keyword evidence="2" id="KW-1185">Reference proteome</keyword>
<proteinExistence type="predicted"/>
<accession>A0A8B2NXQ1</accession>
<dbReference type="Proteomes" id="UP000249590">
    <property type="component" value="Unassembled WGS sequence"/>
</dbReference>
<dbReference type="Pfam" id="PF11294">
    <property type="entry name" value="DUF3095"/>
    <property type="match status" value="1"/>
</dbReference>
<comment type="caution">
    <text evidence="1">The sequence shown here is derived from an EMBL/GenBank/DDBJ whole genome shotgun (WGS) entry which is preliminary data.</text>
</comment>
<dbReference type="EMBL" id="QHHQ01000001">
    <property type="protein sequence ID" value="RAI03621.1"/>
    <property type="molecule type" value="Genomic_DNA"/>
</dbReference>
<gene>
    <name evidence="1" type="ORF">DLJ53_03800</name>
</gene>
<dbReference type="OrthoDB" id="5342145at2"/>
<organism evidence="1 2">
    <name type="scientific">Acuticoccus sediminis</name>
    <dbReference type="NCBI Taxonomy" id="2184697"/>
    <lineage>
        <taxon>Bacteria</taxon>
        <taxon>Pseudomonadati</taxon>
        <taxon>Pseudomonadota</taxon>
        <taxon>Alphaproteobacteria</taxon>
        <taxon>Hyphomicrobiales</taxon>
        <taxon>Amorphaceae</taxon>
        <taxon>Acuticoccus</taxon>
    </lineage>
</organism>
<sequence>MLDQRRLTEFPSFTDFGRVTDPALYAGVPKDWFLGLTDVVRSTRAIEAGRYKAVNVAGSAAISAVMNRLGTRHFPFAFGGDGCVFALPAADRDGAAEALARTAAWVRDDIGLDLRTAIVTVASLREAGTDVRVAMFRPSPHVAYAMFDGGGVALAGAWLKAGRDAILPAEEGARPDLTGLSCRWQPIEPRNGAMVSIILVPGAGGGAAFRAAVQRILAVLGDADRFHPVDAGSLRPALLSPGIWLEALASRSGRTAIGQAARVAAHNAFGWLLFASRIRVGAFNPASYRGVAAENADYRKFGDALHMTADCGPDLELELMEALDAAEAAGDLLYGIHRQDAALMTCIVPSYTDDGHFHFVDGAGGGYAAAAGHLRRKSARAAPPAAA</sequence>
<protein>
    <submittedName>
        <fullName evidence="1">Adenylate cyclase</fullName>
    </submittedName>
</protein>
<reference evidence="1 2" key="1">
    <citation type="submission" date="2018-05" db="EMBL/GenBank/DDBJ databases">
        <title>Acuticoccus sediminis sp. nov., isolated from deep-sea sediment of Indian Ocean.</title>
        <authorList>
            <person name="Liu X."/>
            <person name="Lai Q."/>
            <person name="Du Y."/>
            <person name="Sun F."/>
            <person name="Zhang X."/>
            <person name="Wang S."/>
            <person name="Shao Z."/>
        </authorList>
    </citation>
    <scope>NUCLEOTIDE SEQUENCE [LARGE SCALE GENOMIC DNA]</scope>
    <source>
        <strain evidence="1 2">PTG4-2</strain>
    </source>
</reference>
<evidence type="ECO:0000313" key="2">
    <source>
        <dbReference type="Proteomes" id="UP000249590"/>
    </source>
</evidence>